<feature type="signal peptide" evidence="1">
    <location>
        <begin position="1"/>
        <end position="19"/>
    </location>
</feature>
<dbReference type="EMBL" id="CAJNIZ010003458">
    <property type="protein sequence ID" value="CAE7222705.1"/>
    <property type="molecule type" value="Genomic_DNA"/>
</dbReference>
<feature type="chain" id="PRO_5032768468" evidence="1">
    <location>
        <begin position="20"/>
        <end position="493"/>
    </location>
</feature>
<keyword evidence="3" id="KW-1185">Reference proteome</keyword>
<gene>
    <name evidence="2" type="primary">CBWD5</name>
    <name evidence="2" type="ORF">SPIL2461_LOCUS3004</name>
</gene>
<dbReference type="OrthoDB" id="425482at2759"/>
<dbReference type="SUPFAM" id="SSF54427">
    <property type="entry name" value="NTF2-like"/>
    <property type="match status" value="1"/>
</dbReference>
<evidence type="ECO:0000313" key="2">
    <source>
        <dbReference type="EMBL" id="CAE7222705.1"/>
    </source>
</evidence>
<sequence>MAMKAACFVAFLTAFVVSAETVAGTEAEACQSGSLIQQRLGSSHAVLPEETEAPGLDTAKTLKPLEKKKLQKRKKLEKMQKFLAESKMQVYEPPKGSECHPTGAALVGESRAKFELLSQKASALDLDAVIARLIEKGDYKAKKAKRAADEYRKFLVLMGMGKTPLASKMVLDAWQAHVMYTKMYEQDCETVFGHFLQAMGQAGQTDVSVTKTTMEAWMQSLNEPDPKEALLASDARLTLVAQNTLGDPIVHQGKAEVMNFFQGYEHAAAAREFLSVDGGAFMIEVKHGMPHPRMGILVFEVNPDGKIQNIKVWTGDLRDDTADLNDSGLTGVGLTQLRAGALQKCSVLVEFCQIISSQLGRSVCAGAAGTTEHTECQRSGSQPSLQQMRRFNTSAEKVKALDMGAAELAEEYRKYLALVGAGLQPVPSKKVDDAWHAHMLNTKKYAADTQALFGHFLHHEPANLLLNQEGMQEQKSSMDNMFASTKMQICDFY</sequence>
<dbReference type="Gene3D" id="3.10.450.50">
    <property type="match status" value="1"/>
</dbReference>
<reference evidence="2" key="1">
    <citation type="submission" date="2021-02" db="EMBL/GenBank/DDBJ databases">
        <authorList>
            <person name="Dougan E. K."/>
            <person name="Rhodes N."/>
            <person name="Thang M."/>
            <person name="Chan C."/>
        </authorList>
    </citation>
    <scope>NUCLEOTIDE SEQUENCE</scope>
</reference>
<feature type="non-terminal residue" evidence="2">
    <location>
        <position position="493"/>
    </location>
</feature>
<comment type="caution">
    <text evidence="2">The sequence shown here is derived from an EMBL/GenBank/DDBJ whole genome shotgun (WGS) entry which is preliminary data.</text>
</comment>
<keyword evidence="1" id="KW-0732">Signal</keyword>
<evidence type="ECO:0000256" key="1">
    <source>
        <dbReference type="SAM" id="SignalP"/>
    </source>
</evidence>
<accession>A0A812K8I0</accession>
<dbReference type="AlphaFoldDB" id="A0A812K8I0"/>
<protein>
    <submittedName>
        <fullName evidence="2">CBWD5 protein</fullName>
    </submittedName>
</protein>
<name>A0A812K8I0_SYMPI</name>
<proteinExistence type="predicted"/>
<organism evidence="2 3">
    <name type="scientific">Symbiodinium pilosum</name>
    <name type="common">Dinoflagellate</name>
    <dbReference type="NCBI Taxonomy" id="2952"/>
    <lineage>
        <taxon>Eukaryota</taxon>
        <taxon>Sar</taxon>
        <taxon>Alveolata</taxon>
        <taxon>Dinophyceae</taxon>
        <taxon>Suessiales</taxon>
        <taxon>Symbiodiniaceae</taxon>
        <taxon>Symbiodinium</taxon>
    </lineage>
</organism>
<dbReference type="InterPro" id="IPR032710">
    <property type="entry name" value="NTF2-like_dom_sf"/>
</dbReference>
<evidence type="ECO:0000313" key="3">
    <source>
        <dbReference type="Proteomes" id="UP000649617"/>
    </source>
</evidence>
<dbReference type="Proteomes" id="UP000649617">
    <property type="component" value="Unassembled WGS sequence"/>
</dbReference>